<evidence type="ECO:0000313" key="1">
    <source>
        <dbReference type="EMBL" id="GAA1837969.1"/>
    </source>
</evidence>
<proteinExistence type="predicted"/>
<evidence type="ECO:0008006" key="3">
    <source>
        <dbReference type="Google" id="ProtNLM"/>
    </source>
</evidence>
<gene>
    <name evidence="1" type="ORF">GCM10009750_24100</name>
</gene>
<keyword evidence="2" id="KW-1185">Reference proteome</keyword>
<comment type="caution">
    <text evidence="1">The sequence shown here is derived from an EMBL/GenBank/DDBJ whole genome shotgun (WGS) entry which is preliminary data.</text>
</comment>
<accession>A0ABP4Z1U7</accession>
<organism evidence="1 2">
    <name type="scientific">Agromyces salentinus</name>
    <dbReference type="NCBI Taxonomy" id="269421"/>
    <lineage>
        <taxon>Bacteria</taxon>
        <taxon>Bacillati</taxon>
        <taxon>Actinomycetota</taxon>
        <taxon>Actinomycetes</taxon>
        <taxon>Micrococcales</taxon>
        <taxon>Microbacteriaceae</taxon>
        <taxon>Agromyces</taxon>
    </lineage>
</organism>
<reference evidence="2" key="1">
    <citation type="journal article" date="2019" name="Int. J. Syst. Evol. Microbiol.">
        <title>The Global Catalogue of Microorganisms (GCM) 10K type strain sequencing project: providing services to taxonomists for standard genome sequencing and annotation.</title>
        <authorList>
            <consortium name="The Broad Institute Genomics Platform"/>
            <consortium name="The Broad Institute Genome Sequencing Center for Infectious Disease"/>
            <person name="Wu L."/>
            <person name="Ma J."/>
        </authorList>
    </citation>
    <scope>NUCLEOTIDE SEQUENCE [LARGE SCALE GENOMIC DNA]</scope>
    <source>
        <strain evidence="2">JCM 14323</strain>
    </source>
</reference>
<protein>
    <recommendedName>
        <fullName evidence="3">HNH endonuclease</fullName>
    </recommendedName>
</protein>
<name>A0ABP4Z1U7_9MICO</name>
<dbReference type="Proteomes" id="UP001501746">
    <property type="component" value="Unassembled WGS sequence"/>
</dbReference>
<sequence length="168" mass="19549">MKTCSMCRVRRSYSEFNLRTASPDGYQSVCRSCNKDRAKRYYAEHLVQHRRAVAAQVAKTRAAHLERIGQYLMEHPCVDCGEPDLRVLDFDHREGVEKSAEVMKLAKAAYSWRRVSAEIGKCDVRCRNCHARVTYERLGGDWRSRIWSRRIAEFDGTPIPRRSPRQAE</sequence>
<evidence type="ECO:0000313" key="2">
    <source>
        <dbReference type="Proteomes" id="UP001501746"/>
    </source>
</evidence>
<dbReference type="EMBL" id="BAAANK010000006">
    <property type="protein sequence ID" value="GAA1837969.1"/>
    <property type="molecule type" value="Genomic_DNA"/>
</dbReference>